<evidence type="ECO:0000313" key="13">
    <source>
        <dbReference type="Proteomes" id="UP000326924"/>
    </source>
</evidence>
<dbReference type="GO" id="GO:1990456">
    <property type="term" value="P:mitochondrion-endoplasmic reticulum membrane tethering"/>
    <property type="evidence" value="ECO:0007669"/>
    <property type="project" value="TreeGrafter"/>
</dbReference>
<feature type="compositionally biased region" description="Low complexity" evidence="9">
    <location>
        <begin position="610"/>
        <end position="635"/>
    </location>
</feature>
<evidence type="ECO:0000256" key="2">
    <source>
        <dbReference type="ARBA" id="ARBA00022448"/>
    </source>
</evidence>
<dbReference type="PROSITE" id="PS51847">
    <property type="entry name" value="SMP"/>
    <property type="match status" value="1"/>
</dbReference>
<evidence type="ECO:0000256" key="3">
    <source>
        <dbReference type="ARBA" id="ARBA00022692"/>
    </source>
</evidence>
<keyword evidence="5 10" id="KW-1133">Transmembrane helix</keyword>
<comment type="subcellular location">
    <subcellularLocation>
        <location evidence="1">Endoplasmic reticulum membrane</location>
    </subcellularLocation>
</comment>
<keyword evidence="8 10" id="KW-0472">Membrane</keyword>
<dbReference type="Proteomes" id="UP000326924">
    <property type="component" value="Unassembled WGS sequence"/>
</dbReference>
<evidence type="ECO:0000256" key="9">
    <source>
        <dbReference type="SAM" id="MobiDB-lite"/>
    </source>
</evidence>
<evidence type="ECO:0000256" key="5">
    <source>
        <dbReference type="ARBA" id="ARBA00022989"/>
    </source>
</evidence>
<sequence length="850" mass="93275">MSFSFTTLLLVYVLGGLTLIPVLVAVFLAYGYFAFPDVVRHPPKHALERDGDDDVFKTDDEKLVRRLANSVDVAAGYFLVTREWVPSGINGRPPERASPAGGITPPPHSNNSPSVYQSMYRSLFDRKSSIGAADSNGAQKTRGKRPLNEFFVVLRHGHLMLYDDEQQSEVRHVVSLGLYTVSIYGGGETIPEGELYIRRNAIRLTRKPSAADAPLEENAGLPFYFFSENCSNKEDFYLALVKHQEKTPDDPSIPPRPLRYRQKDVISLVQRLHSSEDQLQMNWVNGLLGRVFLSVYRTPEVEQFIRAKIVKKISRVAKPNFLSDIKVQHIYVGDSAPCITNPRLKEMTADGDFCCEFDISYGGNFRLEIATKATMNLGARFKPREVNLLLAVLLKRLDGHGVIRIKPPPSNRLWFSFERMPKMELVIEPIVGSRQVAWGPILRIIEGRIREVIEESVVLPYYDDIPFTDTINQRFRGGIWHTLKKTPQPTPRPEPEPEKEFIADPEDNGTVEEPVEEPVIAIGGHKAHSVPHLTPVLNGVDDDKAATVSHFPLDCDTATISTDTSRTPSVKSKDSSSEHKKQTARAPSFTSLTPTPPAPSISTDTTNITAQYSSSAEAASSAMSAIKTKASTSTSPPSPSIMQGQRRKRGSSSAIPTDDLDISLSGGSPQAFGNNYTQSFTPPSRATTNGSASSGKTPLALEGIAALGTATAAVKKWYTTRKNPTTPTEPTHPTPTPSSRSLLPNIIPPPPPARKASTSGTAPINVPTKRRSLPPPMLPARDRRVSAPPLPPRDGGESIMVVKVPESDEPGTPREEESWREEGVWHLAQEGDEGVRRRTTSGGSWGAGDV</sequence>
<accession>A0A5J5FBA9</accession>
<dbReference type="GO" id="GO:0015914">
    <property type="term" value="P:phospholipid transport"/>
    <property type="evidence" value="ECO:0007669"/>
    <property type="project" value="TreeGrafter"/>
</dbReference>
<evidence type="ECO:0000256" key="7">
    <source>
        <dbReference type="ARBA" id="ARBA00023121"/>
    </source>
</evidence>
<name>A0A5J5FBA9_9PEZI</name>
<proteinExistence type="predicted"/>
<dbReference type="SUPFAM" id="SSF50729">
    <property type="entry name" value="PH domain-like"/>
    <property type="match status" value="1"/>
</dbReference>
<dbReference type="GO" id="GO:0032865">
    <property type="term" value="C:ERMES complex"/>
    <property type="evidence" value="ECO:0007669"/>
    <property type="project" value="TreeGrafter"/>
</dbReference>
<feature type="compositionally biased region" description="Polar residues" evidence="9">
    <location>
        <begin position="600"/>
        <end position="609"/>
    </location>
</feature>
<evidence type="ECO:0000256" key="4">
    <source>
        <dbReference type="ARBA" id="ARBA00022824"/>
    </source>
</evidence>
<gene>
    <name evidence="12" type="ORF">FN846DRAFT_901915</name>
</gene>
<keyword evidence="2" id="KW-0813">Transport</keyword>
<dbReference type="FunCoup" id="A0A5J5FBA9">
    <property type="interactions" value="20"/>
</dbReference>
<keyword evidence="3 10" id="KW-0812">Transmembrane</keyword>
<evidence type="ECO:0000256" key="8">
    <source>
        <dbReference type="ARBA" id="ARBA00023136"/>
    </source>
</evidence>
<keyword evidence="6" id="KW-0445">Lipid transport</keyword>
<comment type="caution">
    <text evidence="12">The sequence shown here is derived from an EMBL/GenBank/DDBJ whole genome shotgun (WGS) entry which is preliminary data.</text>
</comment>
<dbReference type="AlphaFoldDB" id="A0A5J5FBA9"/>
<evidence type="ECO:0000256" key="1">
    <source>
        <dbReference type="ARBA" id="ARBA00004586"/>
    </source>
</evidence>
<dbReference type="EMBL" id="VXIS01000004">
    <property type="protein sequence ID" value="KAA8914653.1"/>
    <property type="molecule type" value="Genomic_DNA"/>
</dbReference>
<dbReference type="PANTHER" id="PTHR13466">
    <property type="entry name" value="TEX2 PROTEIN-RELATED"/>
    <property type="match status" value="1"/>
</dbReference>
<evidence type="ECO:0000256" key="6">
    <source>
        <dbReference type="ARBA" id="ARBA00023055"/>
    </source>
</evidence>
<feature type="compositionally biased region" description="Basic and acidic residues" evidence="9">
    <location>
        <begin position="811"/>
        <end position="824"/>
    </location>
</feature>
<organism evidence="12 13">
    <name type="scientific">Sphaerosporella brunnea</name>
    <dbReference type="NCBI Taxonomy" id="1250544"/>
    <lineage>
        <taxon>Eukaryota</taxon>
        <taxon>Fungi</taxon>
        <taxon>Dikarya</taxon>
        <taxon>Ascomycota</taxon>
        <taxon>Pezizomycotina</taxon>
        <taxon>Pezizomycetes</taxon>
        <taxon>Pezizales</taxon>
        <taxon>Pyronemataceae</taxon>
        <taxon>Sphaerosporella</taxon>
    </lineage>
</organism>
<dbReference type="GO" id="GO:0008289">
    <property type="term" value="F:lipid binding"/>
    <property type="evidence" value="ECO:0007669"/>
    <property type="project" value="UniProtKB-KW"/>
</dbReference>
<feature type="transmembrane region" description="Helical" evidence="10">
    <location>
        <begin position="7"/>
        <end position="33"/>
    </location>
</feature>
<feature type="region of interest" description="Disordered" evidence="9">
    <location>
        <begin position="556"/>
        <end position="697"/>
    </location>
</feature>
<dbReference type="Pfam" id="PF15413">
    <property type="entry name" value="PH_11"/>
    <property type="match status" value="1"/>
</dbReference>
<dbReference type="OrthoDB" id="26740at2759"/>
<evidence type="ECO:0000256" key="10">
    <source>
        <dbReference type="SAM" id="Phobius"/>
    </source>
</evidence>
<protein>
    <submittedName>
        <fullName evidence="12">Putative integral membrane protein conserved region-domain-containing protein</fullName>
    </submittedName>
</protein>
<feature type="region of interest" description="Disordered" evidence="9">
    <location>
        <begin position="90"/>
        <end position="115"/>
    </location>
</feature>
<evidence type="ECO:0000259" key="11">
    <source>
        <dbReference type="PROSITE" id="PS51847"/>
    </source>
</evidence>
<feature type="compositionally biased region" description="Basic and acidic residues" evidence="9">
    <location>
        <begin position="571"/>
        <end position="581"/>
    </location>
</feature>
<evidence type="ECO:0000313" key="12">
    <source>
        <dbReference type="EMBL" id="KAA8914653.1"/>
    </source>
</evidence>
<feature type="region of interest" description="Disordered" evidence="9">
    <location>
        <begin position="482"/>
        <end position="510"/>
    </location>
</feature>
<keyword evidence="7" id="KW-0446">Lipid-binding</keyword>
<feature type="compositionally biased region" description="Polar residues" evidence="9">
    <location>
        <begin position="558"/>
        <end position="570"/>
    </location>
</feature>
<keyword evidence="4" id="KW-0256">Endoplasmic reticulum</keyword>
<dbReference type="InterPro" id="IPR031468">
    <property type="entry name" value="SMP_LBD"/>
</dbReference>
<dbReference type="InParanoid" id="A0A5J5FBA9"/>
<dbReference type="CDD" id="cd21675">
    <property type="entry name" value="SMP_TEX2"/>
    <property type="match status" value="1"/>
</dbReference>
<reference evidence="12 13" key="1">
    <citation type="submission" date="2019-09" db="EMBL/GenBank/DDBJ databases">
        <title>Draft genome of the ectomycorrhizal ascomycete Sphaerosporella brunnea.</title>
        <authorList>
            <consortium name="DOE Joint Genome Institute"/>
            <person name="Benucci G.M."/>
            <person name="Marozzi G."/>
            <person name="Antonielli L."/>
            <person name="Sanchez S."/>
            <person name="Marco P."/>
            <person name="Wang X."/>
            <person name="Falini L.B."/>
            <person name="Barry K."/>
            <person name="Haridas S."/>
            <person name="Lipzen A."/>
            <person name="Labutti K."/>
            <person name="Grigoriev I.V."/>
            <person name="Murat C."/>
            <person name="Martin F."/>
            <person name="Albertini E."/>
            <person name="Donnini D."/>
            <person name="Bonito G."/>
        </authorList>
    </citation>
    <scope>NUCLEOTIDE SEQUENCE [LARGE SCALE GENOMIC DNA]</scope>
    <source>
        <strain evidence="12 13">Sb_GMNB300</strain>
    </source>
</reference>
<dbReference type="PANTHER" id="PTHR13466:SF19">
    <property type="entry name" value="NUCLEUS-VACUOLE JUNCTION PROTEIN 2"/>
    <property type="match status" value="1"/>
</dbReference>
<feature type="region of interest" description="Disordered" evidence="9">
    <location>
        <begin position="718"/>
        <end position="850"/>
    </location>
</feature>
<keyword evidence="13" id="KW-1185">Reference proteome</keyword>
<dbReference type="GO" id="GO:0005789">
    <property type="term" value="C:endoplasmic reticulum membrane"/>
    <property type="evidence" value="ECO:0007669"/>
    <property type="project" value="UniProtKB-SubCell"/>
</dbReference>
<feature type="compositionally biased region" description="Polar residues" evidence="9">
    <location>
        <begin position="665"/>
        <end position="696"/>
    </location>
</feature>
<feature type="domain" description="SMP-LTD" evidence="11">
    <location>
        <begin position="277"/>
        <end position="468"/>
    </location>
</feature>
<feature type="compositionally biased region" description="Basic and acidic residues" evidence="9">
    <location>
        <begin position="493"/>
        <end position="502"/>
    </location>
</feature>